<accession>A0A7W9B7D8</accession>
<keyword evidence="1" id="KW-0812">Transmembrane</keyword>
<organism evidence="2 3">
    <name type="scientific">Sphingopyxis panaciterrulae</name>
    <dbReference type="NCBI Taxonomy" id="462372"/>
    <lineage>
        <taxon>Bacteria</taxon>
        <taxon>Pseudomonadati</taxon>
        <taxon>Pseudomonadota</taxon>
        <taxon>Alphaproteobacteria</taxon>
        <taxon>Sphingomonadales</taxon>
        <taxon>Sphingomonadaceae</taxon>
        <taxon>Sphingopyxis</taxon>
    </lineage>
</organism>
<dbReference type="EMBL" id="JACIJH010000009">
    <property type="protein sequence ID" value="MBB5707391.1"/>
    <property type="molecule type" value="Genomic_DNA"/>
</dbReference>
<evidence type="ECO:0000313" key="2">
    <source>
        <dbReference type="EMBL" id="MBB5707391.1"/>
    </source>
</evidence>
<evidence type="ECO:0000256" key="1">
    <source>
        <dbReference type="SAM" id="Phobius"/>
    </source>
</evidence>
<reference evidence="2 3" key="1">
    <citation type="submission" date="2020-08" db="EMBL/GenBank/DDBJ databases">
        <title>Genomic Encyclopedia of Type Strains, Phase IV (KMG-IV): sequencing the most valuable type-strain genomes for metagenomic binning, comparative biology and taxonomic classification.</title>
        <authorList>
            <person name="Goeker M."/>
        </authorList>
    </citation>
    <scope>NUCLEOTIDE SEQUENCE [LARGE SCALE GENOMIC DNA]</scope>
    <source>
        <strain evidence="2 3">DSM 27163</strain>
    </source>
</reference>
<dbReference type="RefSeq" id="WP_420825290.1">
    <property type="nucleotide sequence ID" value="NZ_JACIJH010000009.1"/>
</dbReference>
<keyword evidence="1" id="KW-0472">Membrane</keyword>
<dbReference type="AlphaFoldDB" id="A0A7W9B7D8"/>
<protein>
    <submittedName>
        <fullName evidence="2">Conjugal transfer pilus assembly protein TraW</fullName>
    </submittedName>
</protein>
<evidence type="ECO:0000313" key="3">
    <source>
        <dbReference type="Proteomes" id="UP000537161"/>
    </source>
</evidence>
<keyword evidence="1" id="KW-1133">Transmembrane helix</keyword>
<dbReference type="Proteomes" id="UP000537161">
    <property type="component" value="Unassembled WGS sequence"/>
</dbReference>
<feature type="transmembrane region" description="Helical" evidence="1">
    <location>
        <begin position="12"/>
        <end position="32"/>
    </location>
</feature>
<proteinExistence type="predicted"/>
<comment type="caution">
    <text evidence="2">The sequence shown here is derived from an EMBL/GenBank/DDBJ whole genome shotgun (WGS) entry which is preliminary data.</text>
</comment>
<name>A0A7W9B7D8_9SPHN</name>
<keyword evidence="3" id="KW-1185">Reference proteome</keyword>
<sequence>MSHDAHRIGLAAWQFGTTMGLIITSVFVAATARGETATIGRTWPIAEPDALSEIEARAAQQPPNIAERFGPQQGWSAMQSASLAVARTDRKRTVVPFHTLDFEIRLHDGKLLYPKGYTFNPLAYVTLPQRLVVVHPRDLSWALARARPIDWILLAGGTHTTTDPIALGEKIGRPLFILEERVKERLGLAVAPVIVEQVGQKLELSEFAIEPQQSAK</sequence>
<gene>
    <name evidence="2" type="ORF">FHR21_002757</name>
</gene>